<dbReference type="InterPro" id="IPR016181">
    <property type="entry name" value="Acyl_CoA_acyltransferase"/>
</dbReference>
<proteinExistence type="predicted"/>
<evidence type="ECO:0000259" key="1">
    <source>
        <dbReference type="PROSITE" id="PS51186"/>
    </source>
</evidence>
<dbReference type="InterPro" id="IPR024035">
    <property type="entry name" value="MSMEG_0567_GNAT"/>
</dbReference>
<dbReference type="InterPro" id="IPR000182">
    <property type="entry name" value="GNAT_dom"/>
</dbReference>
<accession>A0A931MXV4</accession>
<name>A0A931MXV4_9HYPH</name>
<dbReference type="RefSeq" id="WP_197310471.1">
    <property type="nucleotide sequence ID" value="NZ_JADZLT010000043.1"/>
</dbReference>
<dbReference type="GO" id="GO:0016747">
    <property type="term" value="F:acyltransferase activity, transferring groups other than amino-acyl groups"/>
    <property type="evidence" value="ECO:0007669"/>
    <property type="project" value="InterPro"/>
</dbReference>
<dbReference type="Gene3D" id="3.40.630.30">
    <property type="match status" value="1"/>
</dbReference>
<gene>
    <name evidence="2" type="ORF">I5731_06015</name>
</gene>
<sequence>MFEPVRPYLACAYQVKFATSPWERRGAAELRRRVFCEEQGLFGGDDRDAIDAVSIPIVALASLSIVDDEVAGTVRIHEPEPGLWWGSRLAVAPAYRRVGALGAALIRLAVSSAHARGCHTFLAHVQAQNAPLFHRVHWETLEVVDLHGRPHHRMRADLAHYPPIDDAETGFLSLQSVPGRRQPARARGAAVAA</sequence>
<keyword evidence="3" id="KW-1185">Reference proteome</keyword>
<protein>
    <submittedName>
        <fullName evidence="2">GNAT family N-acetyltransferase</fullName>
    </submittedName>
</protein>
<evidence type="ECO:0000313" key="3">
    <source>
        <dbReference type="Proteomes" id="UP000631694"/>
    </source>
</evidence>
<dbReference type="NCBIfam" id="TIGR04045">
    <property type="entry name" value="MSMEG_0567_GNAT"/>
    <property type="match status" value="1"/>
</dbReference>
<comment type="caution">
    <text evidence="2">The sequence shown here is derived from an EMBL/GenBank/DDBJ whole genome shotgun (WGS) entry which is preliminary data.</text>
</comment>
<evidence type="ECO:0000313" key="2">
    <source>
        <dbReference type="EMBL" id="MBH0237370.1"/>
    </source>
</evidence>
<dbReference type="AlphaFoldDB" id="A0A931MXV4"/>
<dbReference type="Pfam" id="PF00583">
    <property type="entry name" value="Acetyltransf_1"/>
    <property type="match status" value="1"/>
</dbReference>
<dbReference type="PROSITE" id="PS51186">
    <property type="entry name" value="GNAT"/>
    <property type="match status" value="1"/>
</dbReference>
<dbReference type="EMBL" id="JADZLT010000043">
    <property type="protein sequence ID" value="MBH0237370.1"/>
    <property type="molecule type" value="Genomic_DNA"/>
</dbReference>
<organism evidence="2 3">
    <name type="scientific">Methylobrevis albus</name>
    <dbReference type="NCBI Taxonomy" id="2793297"/>
    <lineage>
        <taxon>Bacteria</taxon>
        <taxon>Pseudomonadati</taxon>
        <taxon>Pseudomonadota</taxon>
        <taxon>Alphaproteobacteria</taxon>
        <taxon>Hyphomicrobiales</taxon>
        <taxon>Pleomorphomonadaceae</taxon>
        <taxon>Methylobrevis</taxon>
    </lineage>
</organism>
<dbReference type="SUPFAM" id="SSF55729">
    <property type="entry name" value="Acyl-CoA N-acyltransferases (Nat)"/>
    <property type="match status" value="1"/>
</dbReference>
<dbReference type="Proteomes" id="UP000631694">
    <property type="component" value="Unassembled WGS sequence"/>
</dbReference>
<reference evidence="2" key="1">
    <citation type="submission" date="2020-12" db="EMBL/GenBank/DDBJ databases">
        <title>Methylobrevis albus sp. nov., isolated from fresh water lack sediment.</title>
        <authorList>
            <person name="Zou Q."/>
        </authorList>
    </citation>
    <scope>NUCLEOTIDE SEQUENCE</scope>
    <source>
        <strain evidence="2">L22</strain>
    </source>
</reference>
<feature type="domain" description="N-acetyltransferase" evidence="1">
    <location>
        <begin position="15"/>
        <end position="168"/>
    </location>
</feature>
<dbReference type="CDD" id="cd04301">
    <property type="entry name" value="NAT_SF"/>
    <property type="match status" value="1"/>
</dbReference>